<keyword evidence="7" id="KW-0560">Oxidoreductase</keyword>
<dbReference type="GO" id="GO:0016491">
    <property type="term" value="F:oxidoreductase activity"/>
    <property type="evidence" value="ECO:0007669"/>
    <property type="project" value="UniProtKB-KW"/>
</dbReference>
<keyword evidence="8" id="KW-0496">Mitochondrion</keyword>
<feature type="domain" description="Enoyl reductase (ER)" evidence="11">
    <location>
        <begin position="848"/>
        <end position="1155"/>
    </location>
</feature>
<dbReference type="EMBL" id="CAJVPS010001432">
    <property type="protein sequence ID" value="CAG8537726.1"/>
    <property type="molecule type" value="Genomic_DNA"/>
</dbReference>
<evidence type="ECO:0000256" key="1">
    <source>
        <dbReference type="ARBA" id="ARBA00004173"/>
    </source>
</evidence>
<dbReference type="Pfam" id="PF12569">
    <property type="entry name" value="NatA_aux_su"/>
    <property type="match status" value="1"/>
</dbReference>
<evidence type="ECO:0000256" key="5">
    <source>
        <dbReference type="ARBA" id="ARBA00022857"/>
    </source>
</evidence>
<evidence type="ECO:0000256" key="7">
    <source>
        <dbReference type="ARBA" id="ARBA00023002"/>
    </source>
</evidence>
<dbReference type="GO" id="GO:0031415">
    <property type="term" value="C:NatA complex"/>
    <property type="evidence" value="ECO:0007669"/>
    <property type="project" value="TreeGrafter"/>
</dbReference>
<dbReference type="Pfam" id="PF13181">
    <property type="entry name" value="TPR_8"/>
    <property type="match status" value="1"/>
</dbReference>
<dbReference type="InterPro" id="IPR020843">
    <property type="entry name" value="ER"/>
</dbReference>
<dbReference type="Pfam" id="PF08240">
    <property type="entry name" value="ADH_N"/>
    <property type="match status" value="1"/>
</dbReference>
<dbReference type="Proteomes" id="UP000789508">
    <property type="component" value="Unassembled WGS sequence"/>
</dbReference>
<feature type="region of interest" description="Disordered" evidence="10">
    <location>
        <begin position="557"/>
        <end position="602"/>
    </location>
</feature>
<keyword evidence="13" id="KW-1185">Reference proteome</keyword>
<dbReference type="InterPro" id="IPR021183">
    <property type="entry name" value="NatA_aux_su"/>
</dbReference>
<dbReference type="PANTHER" id="PTHR22767:SF2">
    <property type="entry name" value="N(ALPHA)-ACETYLTRANSFERASE 15_16, ISOFORM A"/>
    <property type="match status" value="1"/>
</dbReference>
<feature type="compositionally biased region" description="Basic and acidic residues" evidence="10">
    <location>
        <begin position="569"/>
        <end position="602"/>
    </location>
</feature>
<reference evidence="12" key="1">
    <citation type="submission" date="2021-06" db="EMBL/GenBank/DDBJ databases">
        <authorList>
            <person name="Kallberg Y."/>
            <person name="Tangrot J."/>
            <person name="Rosling A."/>
        </authorList>
    </citation>
    <scope>NUCLEOTIDE SEQUENCE</scope>
    <source>
        <strain evidence="12">FL130A</strain>
    </source>
</reference>
<evidence type="ECO:0000256" key="2">
    <source>
        <dbReference type="ARBA" id="ARBA00010371"/>
    </source>
</evidence>
<dbReference type="InterPro" id="IPR011032">
    <property type="entry name" value="GroES-like_sf"/>
</dbReference>
<dbReference type="Gene3D" id="1.25.40.1040">
    <property type="match status" value="1"/>
</dbReference>
<keyword evidence="3" id="KW-0677">Repeat</keyword>
<dbReference type="SUPFAM" id="SSF48452">
    <property type="entry name" value="TPR-like"/>
    <property type="match status" value="1"/>
</dbReference>
<dbReference type="InterPro" id="IPR013154">
    <property type="entry name" value="ADH-like_N"/>
</dbReference>
<dbReference type="OrthoDB" id="10263032at2759"/>
<dbReference type="SMART" id="SM00829">
    <property type="entry name" value="PKS_ER"/>
    <property type="match status" value="1"/>
</dbReference>
<name>A0A9N9ALZ5_9GLOM</name>
<dbReference type="PANTHER" id="PTHR22767">
    <property type="entry name" value="N-TERMINAL ACETYLTRANSFERASE-RELATED"/>
    <property type="match status" value="1"/>
</dbReference>
<dbReference type="FunFam" id="3.40.50.720:FF:000112">
    <property type="entry name" value="Enoyl-[acyl-carrier-protein] reductase 1, mitochondrial"/>
    <property type="match status" value="1"/>
</dbReference>
<keyword evidence="5" id="KW-0521">NADP</keyword>
<dbReference type="Gene3D" id="3.40.50.720">
    <property type="entry name" value="NAD(P)-binding Rossmann-like Domain"/>
    <property type="match status" value="1"/>
</dbReference>
<dbReference type="GO" id="GO:0005739">
    <property type="term" value="C:mitochondrion"/>
    <property type="evidence" value="ECO:0007669"/>
    <property type="project" value="UniProtKB-SubCell"/>
</dbReference>
<dbReference type="AlphaFoldDB" id="A0A9N9ALZ5"/>
<evidence type="ECO:0000256" key="4">
    <source>
        <dbReference type="ARBA" id="ARBA00022803"/>
    </source>
</evidence>
<protein>
    <submittedName>
        <fullName evidence="12">9329_t:CDS:1</fullName>
    </submittedName>
</protein>
<evidence type="ECO:0000256" key="9">
    <source>
        <dbReference type="PROSITE-ProRule" id="PRU00339"/>
    </source>
</evidence>
<dbReference type="Gene3D" id="3.90.180.10">
    <property type="entry name" value="Medium-chain alcohol dehydrogenases, catalytic domain"/>
    <property type="match status" value="1"/>
</dbReference>
<dbReference type="PROSITE" id="PS50005">
    <property type="entry name" value="TPR"/>
    <property type="match status" value="1"/>
</dbReference>
<sequence>MDRKEEAHELVRKGLSNDVKGTHQGNYKGSHICWHVYGLLHRSDKNYGQALKCYTHALKIDKHNMQILLDYSLLLIQMRNYEAFNDSQLQLLSLKPNNQKYWIGLAISHHLLKNYETAEKVLTTYESTLKEKPIPLDFEHGEMLMYRNLIIEESGDIQKALENLESIKDKVCDIQSWKEKKAQFMLKLEKHQEAEEAYRELIDLNPDCYEYFEGLHQSQKINTRELNEEQQVEFLRTYKELAIKYPRSNAIKRFPLQYTSGENFKQAVDEYLQSALRKGVPSLFVNVKKLYDDPEKASIIESLVEGYLESLKKYETFTYNGTEVDLKEPPTAYLWTLYFLAQHFDYKRDTIKALQLINEAIEHTPTMVELYMTKGRILKHGGDVCEAMKAMNEGRELDLQDRFINSKCTKYMLRNGQIAEAEKTIGLFTRGDAPDPLTDLIDMQCMWFELEEGECFLRQNKFGRSLKRFHQIEKHFADITDDQFDFHSYCLRKVTLRAYLSMLRLEDRLRSHPYYFRAAQNAIKIYLTLYDNPSVIAEREDNSNFANMTEGEIKKAKSKAKKAAAKAQQEAESKKAQQEEQAKKKVGEKPRDDDPEGEKFVKTTDPLGEAFKFYQPLQELSPKRIETHLLGFEVYLRKKKYLLALRSLIQAHRINSNNPTLHQDIIRFEKDVASDTSINLIVAKVVTEQLSIIHSQDISLPEFNTEFLERNKGSVPHLLVAAESLLLIDPSYKQEAEDLLLRVIDNEEYAKTRTLPICINIYESLKKTFNSPKAEQFRLKCKEWFPIATYVKQATIFSNACLGRNRSSVASKLCFTIWSRGMSELSRVKAEMPEVKAVVYGKYGQPKEVLRVLKYRLPSLTPTSVLLHFLAIPINPSDINQIEGVYPLRPPFTREEFGTEDAVAVAGNEGVAEVIGVGDQVKGFSVGDWVVMSKAGFGTWRTHAIAKPEEIARIEPGSIDLASAATLTVNNATAYRMLKDYVKLKKGDYVIQNGGNSGVGQAVIQIAKAWGINTINTIRDRPDFEQVNSRLQSLGGGESDTKTIVISDQDLESKYRSKPQFLKFIGDEKANIPLGLNCVSGDSATMIAKHLSYSGYLVTYGAMSRKPLRIPASMLIFDDLRFVGYWMANWKETHPIQEYREMLDDLIALIQTKKLGSFVYEENKWGDETDEKELLAKFYEVFDKAYPDSHGVKQILKIH</sequence>
<dbReference type="FunFam" id="1.25.40.1040:FF:000003">
    <property type="entry name" value="N-terminal acetyltransferase A, auxiliary subunit"/>
    <property type="match status" value="1"/>
</dbReference>
<dbReference type="InterPro" id="IPR019734">
    <property type="entry name" value="TPR_rpt"/>
</dbReference>
<dbReference type="FunFam" id="1.25.40.1010:FF:000002">
    <property type="entry name" value="N-terminal acetyltransferase catalytic subunit (NAT1)"/>
    <property type="match status" value="1"/>
</dbReference>
<keyword evidence="6" id="KW-0809">Transit peptide</keyword>
<organism evidence="12 13">
    <name type="scientific">Ambispora leptoticha</name>
    <dbReference type="NCBI Taxonomy" id="144679"/>
    <lineage>
        <taxon>Eukaryota</taxon>
        <taxon>Fungi</taxon>
        <taxon>Fungi incertae sedis</taxon>
        <taxon>Mucoromycota</taxon>
        <taxon>Glomeromycotina</taxon>
        <taxon>Glomeromycetes</taxon>
        <taxon>Archaeosporales</taxon>
        <taxon>Ambisporaceae</taxon>
        <taxon>Ambispora</taxon>
    </lineage>
</organism>
<evidence type="ECO:0000313" key="13">
    <source>
        <dbReference type="Proteomes" id="UP000789508"/>
    </source>
</evidence>
<dbReference type="CDD" id="cd08290">
    <property type="entry name" value="ETR"/>
    <property type="match status" value="1"/>
</dbReference>
<comment type="caution">
    <text evidence="12">The sequence shown here is derived from an EMBL/GenBank/DDBJ whole genome shotgun (WGS) entry which is preliminary data.</text>
</comment>
<evidence type="ECO:0000259" key="11">
    <source>
        <dbReference type="SMART" id="SM00829"/>
    </source>
</evidence>
<comment type="similarity">
    <text evidence="2">Belongs to the zinc-containing alcohol dehydrogenase family. Quinone oxidoreductase subfamily.</text>
</comment>
<dbReference type="SMART" id="SM00028">
    <property type="entry name" value="TPR"/>
    <property type="match status" value="4"/>
</dbReference>
<gene>
    <name evidence="12" type="ORF">ALEPTO_LOCUS5255</name>
</gene>
<dbReference type="SUPFAM" id="SSF51735">
    <property type="entry name" value="NAD(P)-binding Rossmann-fold domains"/>
    <property type="match status" value="1"/>
</dbReference>
<evidence type="ECO:0000313" key="12">
    <source>
        <dbReference type="EMBL" id="CAG8537726.1"/>
    </source>
</evidence>
<evidence type="ECO:0000256" key="3">
    <source>
        <dbReference type="ARBA" id="ARBA00022737"/>
    </source>
</evidence>
<proteinExistence type="inferred from homology"/>
<evidence type="ECO:0000256" key="8">
    <source>
        <dbReference type="ARBA" id="ARBA00023128"/>
    </source>
</evidence>
<accession>A0A9N9ALZ5</accession>
<dbReference type="InterPro" id="IPR036291">
    <property type="entry name" value="NAD(P)-bd_dom_sf"/>
</dbReference>
<dbReference type="SUPFAM" id="SSF50129">
    <property type="entry name" value="GroES-like"/>
    <property type="match status" value="1"/>
</dbReference>
<feature type="repeat" description="TPR" evidence="9">
    <location>
        <begin position="31"/>
        <end position="64"/>
    </location>
</feature>
<dbReference type="InterPro" id="IPR011990">
    <property type="entry name" value="TPR-like_helical_dom_sf"/>
</dbReference>
<dbReference type="Gene3D" id="1.25.40.1010">
    <property type="match status" value="1"/>
</dbReference>
<keyword evidence="4 9" id="KW-0802">TPR repeat</keyword>
<evidence type="ECO:0000256" key="10">
    <source>
        <dbReference type="SAM" id="MobiDB-lite"/>
    </source>
</evidence>
<evidence type="ECO:0000256" key="6">
    <source>
        <dbReference type="ARBA" id="ARBA00022946"/>
    </source>
</evidence>
<comment type="subcellular location">
    <subcellularLocation>
        <location evidence="1">Mitochondrion</location>
    </subcellularLocation>
</comment>